<reference evidence="3 4" key="1">
    <citation type="journal article" date="2018" name="Sci. Rep.">
        <title>Genome sequence of the cauliflower mushroom Sparassis crispa (Hanabiratake) and its association with beneficial usage.</title>
        <authorList>
            <person name="Kiyama R."/>
            <person name="Furutani Y."/>
            <person name="Kawaguchi K."/>
            <person name="Nakanishi T."/>
        </authorList>
    </citation>
    <scope>NUCLEOTIDE SEQUENCE [LARGE SCALE GENOMIC DNA]</scope>
</reference>
<accession>A0A401GSZ4</accession>
<feature type="region of interest" description="Disordered" evidence="2">
    <location>
        <begin position="1264"/>
        <end position="1300"/>
    </location>
</feature>
<feature type="region of interest" description="Disordered" evidence="2">
    <location>
        <begin position="1220"/>
        <end position="1252"/>
    </location>
</feature>
<dbReference type="Proteomes" id="UP000287166">
    <property type="component" value="Unassembled WGS sequence"/>
</dbReference>
<feature type="compositionally biased region" description="Basic and acidic residues" evidence="2">
    <location>
        <begin position="1593"/>
        <end position="1609"/>
    </location>
</feature>
<dbReference type="EMBL" id="BFAD01000007">
    <property type="protein sequence ID" value="GBE84854.1"/>
    <property type="molecule type" value="Genomic_DNA"/>
</dbReference>
<keyword evidence="4" id="KW-1185">Reference proteome</keyword>
<name>A0A401GSZ4_9APHY</name>
<sequence length="1632" mass="179701">MGRDARILVESTVTNASDAREEASSSSMAAHMGLPTPPNTAHREEKENRWALFPTASRVVWSDSIQYHTISVSSRSSTLFESSASRLLPRRSILKKTVHVLPPIQEEFQKEATPEPSDPLVNLHYLDGPVSRILAADASMTDLIKAYTVLTARLRTCVPGNTDADASWPLFQPLRYHREAFVDALVRDLERALVDPTAPSVQPKDEPVFSLPSPKQSPKKKRSMSGEEAKDARDLCMTCQAVMKLLAVVFTLPAVYQIFTDAQLGFVLTQVLAIPLANELPTQNARKTNALAIWLLLTQRLPPEILAPAKDRIAYALRRGIEGELGKEGKKGSASDGLRAIHDLSTTYPALFVPAFTELLPSVLANLLAPTLALRIQACHALGGFAYAMASLPPSPVHTRISELVAAYLTRPTTTSDKLHSPTQDLPIIRTLRTTLNAPEAAHAAQGPVWAWCVLAAFIVLLGPTLFVREKLTTTMTALLSLGMRHPKSTVRAVGCMAWHGMTWAYFRPLAELEGQTEEDEEDAPESEEDSEMEAFEIEESEMEELEETGTEKVVGRKQYYKRLDSGWKIVQDKVELGTGIAIIGALLGREPGVTTDELSLKRTISVLRSMMKKGGRTFEDALEITLQLVDQEPQKEWDMRKLLAPGLFSANPGLLTAQWNSLPQVVRPLLEDCPQPADVRSLTRDELTIEWVFNGLLQVWRAGLSALRLYWPCEIPAEIGEIWTGLLSANVAALQDAGDEEATAGFAGCIVNVLVDILRDRTLDISADSDDGLTELIPTSDSRPVQRRVSLLTRSRWNLVLKLVVIRELWTIARTIFPRSALSGPAEKLLMYLDRHESDLVDDMDLPDDIRKQWAYLCAEVAFVCDVYELKQFWGRRSYGTRKQERNWSDDVRCLVWRKFVNKLSECSGTWEAAVVLLGVPFVEANSWEMSTEDLETWNTLLRTTMDNALDYGVDSVSVVDLVSSLISSNHAPTLASSTRVADLLLSHLEIGEARQIPFDMMEFINDTLISTYPPEPRNKVFCMWLLRSLTRVIDACPVELSLNLLETLQEGLVIWIADDYEVFTPDEYSMDILPMYQTLLLGMQSLPSSLSTLESIGPLLESAFSVREDNLSSVSQTFDEFWQASYAQLPRPRQGWPEKIENCLAVISGDADLSIMDASLECIPPSSFLLTDAAPGHNIEEVDDTEKYLSPLEDVIVEPLSALLPAFCGSLIPAVAGRSDAVSPPSTPKSSQRPLPLTIPTRPQKPSGQKDLVSICFKSSSPVLPSPTRSLLTPRRSPHSGSRHVSSSVRRHGLHDKENATPLRAVPSVAERIAMVSPCDSSTLGKRHLTDEVQEEKAPKRRKLEVASVGPILGEITVNSVTEDSDIPQDSSVRPNTLFETSQVQNAGCLDQPLYKLSGAPSGLATKASELGITAIPSSYSKPSKKRKGVFLDAVEVPTFSEVLRLERQRPCREPRSCSQLSRTAALANESRGLLRRTRSATKLLGDETTFLTLDCTPCKKRKSSTLRIEPIPSTSRLSPLVQVVLDGPIVGSDDSIMLASPTKPNDLSSDDDPHVGQVTPLGLVSPAIRRVRGDEFDLSSDDSVMPASPSRDRVARRIARLPERSSVKLTPMGGLSSATSGSSLPGYDA</sequence>
<keyword evidence="1" id="KW-0175">Coiled coil</keyword>
<feature type="compositionally biased region" description="Low complexity" evidence="2">
    <location>
        <begin position="1616"/>
        <end position="1632"/>
    </location>
</feature>
<dbReference type="OrthoDB" id="2591260at2759"/>
<organism evidence="3 4">
    <name type="scientific">Sparassis crispa</name>
    <dbReference type="NCBI Taxonomy" id="139825"/>
    <lineage>
        <taxon>Eukaryota</taxon>
        <taxon>Fungi</taxon>
        <taxon>Dikarya</taxon>
        <taxon>Basidiomycota</taxon>
        <taxon>Agaricomycotina</taxon>
        <taxon>Agaricomycetes</taxon>
        <taxon>Polyporales</taxon>
        <taxon>Sparassidaceae</taxon>
        <taxon>Sparassis</taxon>
    </lineage>
</organism>
<dbReference type="STRING" id="139825.A0A401GSZ4"/>
<protein>
    <recommendedName>
        <fullName evidence="5">Telomere-associated protein Rif1 N-terminal domain-containing protein</fullName>
    </recommendedName>
</protein>
<proteinExistence type="predicted"/>
<feature type="coiled-coil region" evidence="1">
    <location>
        <begin position="510"/>
        <end position="549"/>
    </location>
</feature>
<dbReference type="InParanoid" id="A0A401GSZ4"/>
<evidence type="ECO:0000256" key="2">
    <source>
        <dbReference type="SAM" id="MobiDB-lite"/>
    </source>
</evidence>
<dbReference type="GeneID" id="38781771"/>
<comment type="caution">
    <text evidence="3">The sequence shown here is derived from an EMBL/GenBank/DDBJ whole genome shotgun (WGS) entry which is preliminary data.</text>
</comment>
<feature type="compositionally biased region" description="Polar residues" evidence="2">
    <location>
        <begin position="1264"/>
        <end position="1273"/>
    </location>
</feature>
<feature type="region of interest" description="Disordered" evidence="2">
    <location>
        <begin position="197"/>
        <end position="228"/>
    </location>
</feature>
<feature type="region of interest" description="Disordered" evidence="2">
    <location>
        <begin position="1580"/>
        <end position="1632"/>
    </location>
</feature>
<evidence type="ECO:0000256" key="1">
    <source>
        <dbReference type="SAM" id="Coils"/>
    </source>
</evidence>
<evidence type="ECO:0000313" key="3">
    <source>
        <dbReference type="EMBL" id="GBE84854.1"/>
    </source>
</evidence>
<dbReference type="RefSeq" id="XP_027615767.1">
    <property type="nucleotide sequence ID" value="XM_027759966.1"/>
</dbReference>
<evidence type="ECO:0000313" key="4">
    <source>
        <dbReference type="Proteomes" id="UP000287166"/>
    </source>
</evidence>
<evidence type="ECO:0008006" key="5">
    <source>
        <dbReference type="Google" id="ProtNLM"/>
    </source>
</evidence>
<gene>
    <name evidence="3" type="ORF">SCP_0700340</name>
</gene>
<feature type="region of interest" description="Disordered" evidence="2">
    <location>
        <begin position="14"/>
        <end position="42"/>
    </location>
</feature>